<dbReference type="InterPro" id="IPR024528">
    <property type="entry name" value="ThrE_2"/>
</dbReference>
<dbReference type="InterPro" id="IPR051361">
    <property type="entry name" value="ThrE/Ser_Exporter"/>
</dbReference>
<protein>
    <recommendedName>
        <fullName evidence="2">Pheromone-regulated membrane protein 10</fullName>
    </recommendedName>
</protein>
<proteinExistence type="inferred from homology"/>
<evidence type="ECO:0000313" key="11">
    <source>
        <dbReference type="Proteomes" id="UP000094336"/>
    </source>
</evidence>
<accession>A0A1E3QV95</accession>
<dbReference type="GeneID" id="30148615"/>
<gene>
    <name evidence="10" type="ORF">BABINDRAFT_170700</name>
</gene>
<dbReference type="EMBL" id="KV454428">
    <property type="protein sequence ID" value="ODQ80982.1"/>
    <property type="molecule type" value="Genomic_DNA"/>
</dbReference>
<dbReference type="PANTHER" id="PTHR31082">
    <property type="entry name" value="PHEROMONE-REGULATED MEMBRANE PROTEIN 10"/>
    <property type="match status" value="1"/>
</dbReference>
<feature type="transmembrane region" description="Helical" evidence="7">
    <location>
        <begin position="282"/>
        <end position="299"/>
    </location>
</feature>
<evidence type="ECO:0000313" key="10">
    <source>
        <dbReference type="EMBL" id="ODQ80982.1"/>
    </source>
</evidence>
<feature type="transmembrane region" description="Helical" evidence="7">
    <location>
        <begin position="123"/>
        <end position="142"/>
    </location>
</feature>
<dbReference type="GO" id="GO:0016020">
    <property type="term" value="C:membrane"/>
    <property type="evidence" value="ECO:0007669"/>
    <property type="project" value="UniProtKB-SubCell"/>
</dbReference>
<feature type="transmembrane region" description="Helical" evidence="7">
    <location>
        <begin position="200"/>
        <end position="229"/>
    </location>
</feature>
<dbReference type="OrthoDB" id="413008at2759"/>
<evidence type="ECO:0000259" key="9">
    <source>
        <dbReference type="Pfam" id="PF12821"/>
    </source>
</evidence>
<reference evidence="11" key="1">
    <citation type="submission" date="2016-05" db="EMBL/GenBank/DDBJ databases">
        <title>Comparative genomics of biotechnologically important yeasts.</title>
        <authorList>
            <consortium name="DOE Joint Genome Institute"/>
            <person name="Riley R."/>
            <person name="Haridas S."/>
            <person name="Wolfe K.H."/>
            <person name="Lopes M.R."/>
            <person name="Hittinger C.T."/>
            <person name="Goker M."/>
            <person name="Salamov A."/>
            <person name="Wisecaver J."/>
            <person name="Long T.M."/>
            <person name="Aerts A.L."/>
            <person name="Barry K."/>
            <person name="Choi C."/>
            <person name="Clum A."/>
            <person name="Coughlan A.Y."/>
            <person name="Deshpande S."/>
            <person name="Douglass A.P."/>
            <person name="Hanson S.J."/>
            <person name="Klenk H.-P."/>
            <person name="Labutti K."/>
            <person name="Lapidus A."/>
            <person name="Lindquist E."/>
            <person name="Lipzen A."/>
            <person name="Meier-Kolthoff J.P."/>
            <person name="Ohm R.A."/>
            <person name="Otillar R.P."/>
            <person name="Pangilinan J."/>
            <person name="Peng Y."/>
            <person name="Rokas A."/>
            <person name="Rosa C.A."/>
            <person name="Scheuner C."/>
            <person name="Sibirny A.A."/>
            <person name="Slot J.C."/>
            <person name="Stielow J.B."/>
            <person name="Sun H."/>
            <person name="Kurtzman C.P."/>
            <person name="Blackwell M."/>
            <person name="Grigoriev I.V."/>
            <person name="Jeffries T.W."/>
        </authorList>
    </citation>
    <scope>NUCLEOTIDE SEQUENCE [LARGE SCALE GENOMIC DNA]</scope>
    <source>
        <strain evidence="11">NRRL Y-12698</strain>
    </source>
</reference>
<evidence type="ECO:0000256" key="2">
    <source>
        <dbReference type="ARBA" id="ARBA00019535"/>
    </source>
</evidence>
<feature type="transmembrane region" description="Helical" evidence="7">
    <location>
        <begin position="148"/>
        <end position="167"/>
    </location>
</feature>
<evidence type="ECO:0000256" key="4">
    <source>
        <dbReference type="ARBA" id="ARBA00022989"/>
    </source>
</evidence>
<dbReference type="Proteomes" id="UP000094336">
    <property type="component" value="Unassembled WGS sequence"/>
</dbReference>
<evidence type="ECO:0000259" key="8">
    <source>
        <dbReference type="Pfam" id="PF06738"/>
    </source>
</evidence>
<evidence type="ECO:0000256" key="1">
    <source>
        <dbReference type="ARBA" id="ARBA00004141"/>
    </source>
</evidence>
<dbReference type="AlphaFoldDB" id="A0A1E3QV95"/>
<evidence type="ECO:0000256" key="7">
    <source>
        <dbReference type="SAM" id="Phobius"/>
    </source>
</evidence>
<feature type="domain" description="Threonine/Serine exporter ThrE" evidence="9">
    <location>
        <begin position="286"/>
        <end position="428"/>
    </location>
</feature>
<sequence length="445" mass="48048">MAQARITVHIADILHRQRFILRMCKALMLYGAPSHRLEEYMMLTTKVLELDGQFIYFPGCMLVSFGDAATRTSEMHLVRCAEGVDLSKLHDTHRIYKDVVHDLMGVGEALVKLDELLASRARYPPWACVLIYGFASSMVAPFGFRGGWVDMPMCFGVGVLVGILRYYVSPRSNLYTSVFEVAASIVVSFLARALGSIRGGNLFCFAAITQGSLALILPGYIILCGSLELQSRNLVAGAVRMFYAIIYSLLLGFGITLGAALYGWIDKNATSETQCPTQLNPWFRFIFVPGFTIGLGLVNQARFSQLPVMVIISGVAYVANYFAGLHFTSATEFTSAIGAFVIGVLGNLYSRLGHGMAVLAMLPAIFVQVPLGIASQNSLLAGVTSANQIVSNGTKTSTDTTSSSSLSFGITMMQVAIGISVGLFAAAIVVYPFGKKRSGTGLFTM</sequence>
<feature type="transmembrane region" description="Helical" evidence="7">
    <location>
        <begin position="412"/>
        <end position="433"/>
    </location>
</feature>
<keyword evidence="11" id="KW-1185">Reference proteome</keyword>
<dbReference type="PANTHER" id="PTHR31082:SF4">
    <property type="entry name" value="PHEROMONE-REGULATED MEMBRANE PROTEIN 10"/>
    <property type="match status" value="1"/>
</dbReference>
<evidence type="ECO:0000256" key="5">
    <source>
        <dbReference type="ARBA" id="ARBA00023136"/>
    </source>
</evidence>
<feature type="domain" description="Threonine/serine exporter-like N-terminal" evidence="8">
    <location>
        <begin position="18"/>
        <end position="261"/>
    </location>
</feature>
<dbReference type="STRING" id="984486.A0A1E3QV95"/>
<name>A0A1E3QV95_9ASCO</name>
<feature type="transmembrane region" description="Helical" evidence="7">
    <location>
        <begin position="356"/>
        <end position="374"/>
    </location>
</feature>
<keyword evidence="3 7" id="KW-0812">Transmembrane</keyword>
<dbReference type="RefSeq" id="XP_018986310.1">
    <property type="nucleotide sequence ID" value="XM_019130762.1"/>
</dbReference>
<feature type="transmembrane region" description="Helical" evidence="7">
    <location>
        <begin position="333"/>
        <end position="349"/>
    </location>
</feature>
<dbReference type="Pfam" id="PF12821">
    <property type="entry name" value="ThrE_2"/>
    <property type="match status" value="1"/>
</dbReference>
<comment type="subcellular location">
    <subcellularLocation>
        <location evidence="1">Membrane</location>
        <topology evidence="1">Multi-pass membrane protein</topology>
    </subcellularLocation>
</comment>
<feature type="transmembrane region" description="Helical" evidence="7">
    <location>
        <begin position="306"/>
        <end position="327"/>
    </location>
</feature>
<keyword evidence="5 7" id="KW-0472">Membrane</keyword>
<comment type="similarity">
    <text evidence="6">Belongs to the ThrE exporter (TC 2.A.79) family.</text>
</comment>
<evidence type="ECO:0000256" key="6">
    <source>
        <dbReference type="ARBA" id="ARBA00034125"/>
    </source>
</evidence>
<evidence type="ECO:0000256" key="3">
    <source>
        <dbReference type="ARBA" id="ARBA00022692"/>
    </source>
</evidence>
<feature type="transmembrane region" description="Helical" evidence="7">
    <location>
        <begin position="241"/>
        <end position="262"/>
    </location>
</feature>
<organism evidence="10 11">
    <name type="scientific">Babjeviella inositovora NRRL Y-12698</name>
    <dbReference type="NCBI Taxonomy" id="984486"/>
    <lineage>
        <taxon>Eukaryota</taxon>
        <taxon>Fungi</taxon>
        <taxon>Dikarya</taxon>
        <taxon>Ascomycota</taxon>
        <taxon>Saccharomycotina</taxon>
        <taxon>Pichiomycetes</taxon>
        <taxon>Serinales incertae sedis</taxon>
        <taxon>Babjeviella</taxon>
    </lineage>
</organism>
<dbReference type="Pfam" id="PF06738">
    <property type="entry name" value="ThrE"/>
    <property type="match status" value="1"/>
</dbReference>
<dbReference type="InterPro" id="IPR010619">
    <property type="entry name" value="ThrE-like_N"/>
</dbReference>
<dbReference type="GO" id="GO:0022857">
    <property type="term" value="F:transmembrane transporter activity"/>
    <property type="evidence" value="ECO:0007669"/>
    <property type="project" value="InterPro"/>
</dbReference>
<keyword evidence="4 7" id="KW-1133">Transmembrane helix</keyword>
<feature type="transmembrane region" description="Helical" evidence="7">
    <location>
        <begin position="174"/>
        <end position="194"/>
    </location>
</feature>